<gene>
    <name evidence="1" type="ORF">NUW58_g10534</name>
</gene>
<comment type="caution">
    <text evidence="1">The sequence shown here is derived from an EMBL/GenBank/DDBJ whole genome shotgun (WGS) entry which is preliminary data.</text>
</comment>
<dbReference type="Proteomes" id="UP001143856">
    <property type="component" value="Unassembled WGS sequence"/>
</dbReference>
<evidence type="ECO:0000313" key="1">
    <source>
        <dbReference type="EMBL" id="KAJ2967016.1"/>
    </source>
</evidence>
<reference evidence="1" key="1">
    <citation type="submission" date="2022-10" db="EMBL/GenBank/DDBJ databases">
        <title>Genome Sequence of Xylaria curta.</title>
        <authorList>
            <person name="Buettner E."/>
        </authorList>
    </citation>
    <scope>NUCLEOTIDE SEQUENCE</scope>
    <source>
        <strain evidence="1">Babe10</strain>
    </source>
</reference>
<proteinExistence type="predicted"/>
<accession>A0ACC1ML73</accession>
<keyword evidence="2" id="KW-1185">Reference proteome</keyword>
<dbReference type="EMBL" id="JAPDGR010004850">
    <property type="protein sequence ID" value="KAJ2967016.1"/>
    <property type="molecule type" value="Genomic_DNA"/>
</dbReference>
<protein>
    <submittedName>
        <fullName evidence="1">Uncharacterized protein</fullName>
    </submittedName>
</protein>
<sequence length="167" mass="16569">MDGDVAQPAKLLLGEGLLDELERLRLLPPVQRLGQLVPRLDQVAVVGVEVLLQHDLRGHVRGRRSCSGVVGSSGFGVSDAACAAPCACGCACASVCASASASAGAFDSGSGSGSVFGSVFGSVCGAGVDVVDAGTDAGAGAAWVPALVLTVQSSLLLLLLLWAVLHS</sequence>
<organism evidence="1 2">
    <name type="scientific">Xylaria curta</name>
    <dbReference type="NCBI Taxonomy" id="42375"/>
    <lineage>
        <taxon>Eukaryota</taxon>
        <taxon>Fungi</taxon>
        <taxon>Dikarya</taxon>
        <taxon>Ascomycota</taxon>
        <taxon>Pezizomycotina</taxon>
        <taxon>Sordariomycetes</taxon>
        <taxon>Xylariomycetidae</taxon>
        <taxon>Xylariales</taxon>
        <taxon>Xylariaceae</taxon>
        <taxon>Xylaria</taxon>
    </lineage>
</organism>
<name>A0ACC1ML73_9PEZI</name>
<evidence type="ECO:0000313" key="2">
    <source>
        <dbReference type="Proteomes" id="UP001143856"/>
    </source>
</evidence>